<feature type="domain" description="Expansin-like EG45" evidence="1">
    <location>
        <begin position="76"/>
        <end position="187"/>
    </location>
</feature>
<proteinExistence type="predicted"/>
<dbReference type="InterPro" id="IPR009009">
    <property type="entry name" value="RlpA-like_DPBB"/>
</dbReference>
<dbReference type="PROSITE" id="PS50842">
    <property type="entry name" value="EXPANSIN_EG45"/>
    <property type="match status" value="1"/>
</dbReference>
<sequence length="187" mass="20351">MLDAVMLTNDHNSVCRLLALIIIYYYKCVQQLGLKFSKFLNLFYAASMSSASSLRLILCTLFLSSLFLRHSVADVGTAAHYGPPFLPTACYGRDASQFPSNNFFGAVGEGLWDNGAACGRQYQVRCISAEARGTCIPGQMIQIKIVDRAQSSVSRPSLAGTTLVLSSKAFQVIANASAPFINVEYQQ</sequence>
<dbReference type="AlphaFoldDB" id="A0AAQ3S635"/>
<keyword evidence="3" id="KW-1185">Reference proteome</keyword>
<name>A0AAQ3S635_VIGMU</name>
<dbReference type="InterPro" id="IPR036908">
    <property type="entry name" value="RlpA-like_sf"/>
</dbReference>
<dbReference type="Gene3D" id="2.40.40.10">
    <property type="entry name" value="RlpA-like domain"/>
    <property type="match status" value="1"/>
</dbReference>
<evidence type="ECO:0000313" key="2">
    <source>
        <dbReference type="EMBL" id="WVZ20784.1"/>
    </source>
</evidence>
<accession>A0AAQ3S635</accession>
<dbReference type="PANTHER" id="PTHR47480">
    <property type="entry name" value="EG45-LIKE DOMAIN CONTAINING PROTEIN"/>
    <property type="match status" value="1"/>
</dbReference>
<dbReference type="Pfam" id="PF03330">
    <property type="entry name" value="DPBB_1"/>
    <property type="match status" value="1"/>
</dbReference>
<reference evidence="2 3" key="1">
    <citation type="journal article" date="2023" name="Life. Sci Alliance">
        <title>Evolutionary insights into 3D genome organization and epigenetic landscape of Vigna mungo.</title>
        <authorList>
            <person name="Junaid A."/>
            <person name="Singh B."/>
            <person name="Bhatia S."/>
        </authorList>
    </citation>
    <scope>NUCLEOTIDE SEQUENCE [LARGE SCALE GENOMIC DNA]</scope>
    <source>
        <strain evidence="2">Urdbean</strain>
    </source>
</reference>
<organism evidence="2 3">
    <name type="scientific">Vigna mungo</name>
    <name type="common">Black gram</name>
    <name type="synonym">Phaseolus mungo</name>
    <dbReference type="NCBI Taxonomy" id="3915"/>
    <lineage>
        <taxon>Eukaryota</taxon>
        <taxon>Viridiplantae</taxon>
        <taxon>Streptophyta</taxon>
        <taxon>Embryophyta</taxon>
        <taxon>Tracheophyta</taxon>
        <taxon>Spermatophyta</taxon>
        <taxon>Magnoliopsida</taxon>
        <taxon>eudicotyledons</taxon>
        <taxon>Gunneridae</taxon>
        <taxon>Pentapetalae</taxon>
        <taxon>rosids</taxon>
        <taxon>fabids</taxon>
        <taxon>Fabales</taxon>
        <taxon>Fabaceae</taxon>
        <taxon>Papilionoideae</taxon>
        <taxon>50 kb inversion clade</taxon>
        <taxon>NPAAA clade</taxon>
        <taxon>indigoferoid/millettioid clade</taxon>
        <taxon>Phaseoleae</taxon>
        <taxon>Vigna</taxon>
    </lineage>
</organism>
<gene>
    <name evidence="2" type="ORF">V8G54_008106</name>
</gene>
<protein>
    <recommendedName>
        <fullName evidence="1">Expansin-like EG45 domain-containing protein</fullName>
    </recommendedName>
</protein>
<dbReference type="PANTHER" id="PTHR47480:SF15">
    <property type="entry name" value="RARE LIPOPROTEIN A-LIKE DOUBLE-PSI BETA-BARREL PROTEIN"/>
    <property type="match status" value="1"/>
</dbReference>
<dbReference type="SUPFAM" id="SSF50685">
    <property type="entry name" value="Barwin-like endoglucanases"/>
    <property type="match status" value="1"/>
</dbReference>
<dbReference type="EMBL" id="CP144699">
    <property type="protein sequence ID" value="WVZ20784.1"/>
    <property type="molecule type" value="Genomic_DNA"/>
</dbReference>
<dbReference type="InterPro" id="IPR007112">
    <property type="entry name" value="Expansin/allergen_DPBB_dom"/>
</dbReference>
<dbReference type="Proteomes" id="UP001374535">
    <property type="component" value="Chromosome 2"/>
</dbReference>
<dbReference type="CDD" id="cd22269">
    <property type="entry name" value="DPBB_EG45-like"/>
    <property type="match status" value="1"/>
</dbReference>
<evidence type="ECO:0000313" key="3">
    <source>
        <dbReference type="Proteomes" id="UP001374535"/>
    </source>
</evidence>
<evidence type="ECO:0000259" key="1">
    <source>
        <dbReference type="PROSITE" id="PS50842"/>
    </source>
</evidence>